<name>A0A0C9PL24_LACPA</name>
<keyword evidence="4 6" id="KW-1133">Transmembrane helix</keyword>
<feature type="transmembrane region" description="Helical" evidence="6">
    <location>
        <begin position="169"/>
        <end position="199"/>
    </location>
</feature>
<keyword evidence="5 6" id="KW-0472">Membrane</keyword>
<evidence type="ECO:0000256" key="3">
    <source>
        <dbReference type="ARBA" id="ARBA00022960"/>
    </source>
</evidence>
<accession>A0A0C9PL24</accession>
<feature type="transmembrane region" description="Helical" evidence="6">
    <location>
        <begin position="21"/>
        <end position="46"/>
    </location>
</feature>
<dbReference type="InterPro" id="IPR001182">
    <property type="entry name" value="FtsW/RodA"/>
</dbReference>
<dbReference type="AlphaFoldDB" id="A0A0C9PL24"/>
<keyword evidence="2 6" id="KW-0812">Transmembrane</keyword>
<dbReference type="GO" id="GO:0015648">
    <property type="term" value="F:lipid-linked peptidoglycan transporter activity"/>
    <property type="evidence" value="ECO:0007669"/>
    <property type="project" value="TreeGrafter"/>
</dbReference>
<dbReference type="Pfam" id="PF01098">
    <property type="entry name" value="FTSW_RODA_SPOVE"/>
    <property type="match status" value="1"/>
</dbReference>
<feature type="transmembrane region" description="Helical" evidence="6">
    <location>
        <begin position="295"/>
        <end position="321"/>
    </location>
</feature>
<keyword evidence="3" id="KW-0133">Cell shape</keyword>
<evidence type="ECO:0008006" key="9">
    <source>
        <dbReference type="Google" id="ProtNLM"/>
    </source>
</evidence>
<dbReference type="GO" id="GO:0008360">
    <property type="term" value="P:regulation of cell shape"/>
    <property type="evidence" value="ECO:0007669"/>
    <property type="project" value="UniProtKB-KW"/>
</dbReference>
<comment type="caution">
    <text evidence="7">The sequence shown here is derived from an EMBL/GenBank/DDBJ whole genome shotgun (WGS) entry which is preliminary data.</text>
</comment>
<dbReference type="Proteomes" id="UP000032552">
    <property type="component" value="Unassembled WGS sequence"/>
</dbReference>
<feature type="transmembrane region" description="Helical" evidence="6">
    <location>
        <begin position="90"/>
        <end position="110"/>
    </location>
</feature>
<organism evidence="7 8">
    <name type="scientific">Lacticaseibacillus paracasei NRIC 0644</name>
    <dbReference type="NCBI Taxonomy" id="1435038"/>
    <lineage>
        <taxon>Bacteria</taxon>
        <taxon>Bacillati</taxon>
        <taxon>Bacillota</taxon>
        <taxon>Bacilli</taxon>
        <taxon>Lactobacillales</taxon>
        <taxon>Lactobacillaceae</taxon>
        <taxon>Lacticaseibacillus</taxon>
    </lineage>
</organism>
<comment type="subcellular location">
    <subcellularLocation>
        <location evidence="1">Membrane</location>
        <topology evidence="1">Multi-pass membrane protein</topology>
    </subcellularLocation>
</comment>
<evidence type="ECO:0000256" key="2">
    <source>
        <dbReference type="ARBA" id="ARBA00022692"/>
    </source>
</evidence>
<feature type="transmembrane region" description="Helical" evidence="6">
    <location>
        <begin position="206"/>
        <end position="226"/>
    </location>
</feature>
<reference evidence="8" key="1">
    <citation type="submission" date="2014-05" db="EMBL/GenBank/DDBJ databases">
        <title>Whole genome sequencing of Lactobacillus casei NRIC0644.</title>
        <authorList>
            <person name="Atarashi H."/>
            <person name="Yoshida Y."/>
            <person name="Fujimura S."/>
            <person name="Tanaka N."/>
            <person name="Shiwa Y."/>
            <person name="Yoshikawa H."/>
            <person name="Okada S."/>
            <person name="Nakagawa J."/>
        </authorList>
    </citation>
    <scope>NUCLEOTIDE SEQUENCE [LARGE SCALE GENOMIC DNA]</scope>
    <source>
        <strain evidence="8">NRIC0644</strain>
    </source>
</reference>
<evidence type="ECO:0000256" key="1">
    <source>
        <dbReference type="ARBA" id="ARBA00004141"/>
    </source>
</evidence>
<dbReference type="RefSeq" id="WP_045626912.1">
    <property type="nucleotide sequence ID" value="NZ_BAYM01000012.1"/>
</dbReference>
<dbReference type="GO" id="GO:0005886">
    <property type="term" value="C:plasma membrane"/>
    <property type="evidence" value="ECO:0007669"/>
    <property type="project" value="TreeGrafter"/>
</dbReference>
<evidence type="ECO:0000256" key="5">
    <source>
        <dbReference type="ARBA" id="ARBA00023136"/>
    </source>
</evidence>
<dbReference type="PANTHER" id="PTHR30474">
    <property type="entry name" value="CELL CYCLE PROTEIN"/>
    <property type="match status" value="1"/>
</dbReference>
<feature type="transmembrane region" description="Helical" evidence="6">
    <location>
        <begin position="333"/>
        <end position="351"/>
    </location>
</feature>
<evidence type="ECO:0000256" key="6">
    <source>
        <dbReference type="SAM" id="Phobius"/>
    </source>
</evidence>
<sequence>MLIILNLFFKSGYNKNEQVSSLGWSILLCLLILFCVSLSCIFFANLHESNFENAKKAILMQSLWYVLGILVVLGIMRLDEEQLLRVSKTGYFIFSAILFLVIFFYSRAYYLTTGAKSWFAFGPITFQPSELLKPFYILMMSRLLVEDYYNGPHKELCEDLELFYRMAKYTIPIIIMLKAINDFGTTMVYVAIFFGFLIISQCQARFLLGLLFLSFFFFLFLVIAASSKTGQQTLSLLGFKPYQFSRISSWLNPSNDATNQSYQLWQSIQAIGSGQLFGKGISGVFVYVPVRESDMIFSVIGETTGFTGSILVILVFLYLFYLILKCALTSKRIFYAYISTGVLVMLLFHTFENIGMTIGLVPLAGIPMPFVSEGGSSLIANFVGIGLVFSSQYPNVKNIFSSPSWL</sequence>
<feature type="transmembrane region" description="Helical" evidence="6">
    <location>
        <begin position="58"/>
        <end position="78"/>
    </location>
</feature>
<evidence type="ECO:0000313" key="8">
    <source>
        <dbReference type="Proteomes" id="UP000032552"/>
    </source>
</evidence>
<dbReference type="EMBL" id="BAYM01000012">
    <property type="protein sequence ID" value="GAN35661.1"/>
    <property type="molecule type" value="Genomic_DNA"/>
</dbReference>
<evidence type="ECO:0000313" key="7">
    <source>
        <dbReference type="EMBL" id="GAN35661.1"/>
    </source>
</evidence>
<dbReference type="PANTHER" id="PTHR30474:SF1">
    <property type="entry name" value="PEPTIDOGLYCAN GLYCOSYLTRANSFERASE MRDB"/>
    <property type="match status" value="1"/>
</dbReference>
<evidence type="ECO:0000256" key="4">
    <source>
        <dbReference type="ARBA" id="ARBA00022989"/>
    </source>
</evidence>
<dbReference type="GO" id="GO:0051301">
    <property type="term" value="P:cell division"/>
    <property type="evidence" value="ECO:0007669"/>
    <property type="project" value="InterPro"/>
</dbReference>
<protein>
    <recommendedName>
        <fullName evidence="9">Rod shape-determining protein RodA</fullName>
    </recommendedName>
</protein>
<proteinExistence type="predicted"/>
<gene>
    <name evidence="7" type="ORF">LC0644_0250</name>
</gene>
<dbReference type="GO" id="GO:0032153">
    <property type="term" value="C:cell division site"/>
    <property type="evidence" value="ECO:0007669"/>
    <property type="project" value="TreeGrafter"/>
</dbReference>
<feature type="transmembrane region" description="Helical" evidence="6">
    <location>
        <begin position="371"/>
        <end position="389"/>
    </location>
</feature>